<protein>
    <recommendedName>
        <fullName evidence="2">NACHT domain-containing protein</fullName>
    </recommendedName>
</protein>
<keyword evidence="1" id="KW-0677">Repeat</keyword>
<dbReference type="InterPro" id="IPR011990">
    <property type="entry name" value="TPR-like_helical_dom_sf"/>
</dbReference>
<keyword evidence="4" id="KW-1185">Reference proteome</keyword>
<dbReference type="InterPro" id="IPR056884">
    <property type="entry name" value="NPHP3-like_N"/>
</dbReference>
<dbReference type="PROSITE" id="PS50837">
    <property type="entry name" value="NACHT"/>
    <property type="match status" value="1"/>
</dbReference>
<dbReference type="Proteomes" id="UP001280581">
    <property type="component" value="Unassembled WGS sequence"/>
</dbReference>
<dbReference type="PANTHER" id="PTHR10039">
    <property type="entry name" value="AMELOGENIN"/>
    <property type="match status" value="1"/>
</dbReference>
<accession>A0AAN6LUD0</accession>
<reference evidence="3 4" key="1">
    <citation type="submission" date="2021-02" db="EMBL/GenBank/DDBJ databases">
        <title>Genome assembly of Pseudopithomyces chartarum.</title>
        <authorList>
            <person name="Jauregui R."/>
            <person name="Singh J."/>
            <person name="Voisey C."/>
        </authorList>
    </citation>
    <scope>NUCLEOTIDE SEQUENCE [LARGE SCALE GENOMIC DNA]</scope>
    <source>
        <strain evidence="3 4">AGR01</strain>
    </source>
</reference>
<organism evidence="3 4">
    <name type="scientific">Pseudopithomyces chartarum</name>
    <dbReference type="NCBI Taxonomy" id="1892770"/>
    <lineage>
        <taxon>Eukaryota</taxon>
        <taxon>Fungi</taxon>
        <taxon>Dikarya</taxon>
        <taxon>Ascomycota</taxon>
        <taxon>Pezizomycotina</taxon>
        <taxon>Dothideomycetes</taxon>
        <taxon>Pleosporomycetidae</taxon>
        <taxon>Pleosporales</taxon>
        <taxon>Massarineae</taxon>
        <taxon>Didymosphaeriaceae</taxon>
        <taxon>Pseudopithomyces</taxon>
    </lineage>
</organism>
<feature type="non-terminal residue" evidence="3">
    <location>
        <position position="2090"/>
    </location>
</feature>
<dbReference type="InterPro" id="IPR007111">
    <property type="entry name" value="NACHT_NTPase"/>
</dbReference>
<sequence length="2090" mass="236259">MQSPTMASSFGSLNGLSSPPNGLQYKKGGFNAFGGSRAASGNYSIHQSMHHGSNNGYKYNFVQETAVALKKKSISQLGSGVYHGIADTTFVHFLEWIRSERLTTLPHKGSRWDRVLIRALFFAEQLHHFDSAVDAYALDSPAAAAMGYGHARLLLELGSENSAALDRVFAVFYKFSLSFSAILRRAELFSATATTEVKEQLCLMYTDLLSLVTDVAITFYKAVKGLSGSSVSIDIFETFGDTINSFDSRQEKIVESLWNSQIDRQSLENGEMLDVKTISRWLAPQDRVLATLSRDYTIISDNQAEFTCLWFQKPLTRFINGKETFFHIVGQPGSGKTTLAGSIADRLQRPVNKKSYDTAYVSLTSSIPSQATSLALVKSLLFQLLTSRVGNVAVYYPLAWAYGECLNAADTKTYEDALWKALAEILKQPVEGSNDLVIVLDGMDELTGTQKASDTLKKLLDVVSHSPGTRAIVLSTPTLSSPGHGIRYEITHDDIHEDIHAVVLRALINNHHFHAKSGADQETALDSIIHAAKGSFLWATVACEILNLEKSVEGFNKTLETLKTSHGQVKDLVLKLFTALPLSNDAKVLLSWILTAERPLTIEEIHSLFSVDVQRATISHTTVDIHSTLHSLRSFVTTEEHIVRFKHASIQTILQDLAHHNKIQIPLKDSQTGVLFRILAYVKASLREKRDPIIDGLDVGMADRLFHQHHFLEYIVRYWVHHFRQTPFYSKDMMSFKPSPELQHVFPDTTTLAILEQICWDAQLPRQDAVDVHVLTATIRKRVLTENHPSVLQTYLTCATLYTSLSRPQEAQRYYFSSTKISRTILSDVHPVTIECAKRFLKITESITVTTRTEVVTQREELLTILITAYERQYGRTSDIVIRTRETLAQLYVSIKEEKRAQEIYQLIQELTIEHYGKNSHEARDVRGRLGVVLKGKDQREMETYKEAFFADDDEEEQTIDVFDTAQVTIWLRRAEEYLSRGEIILAEKTYVEIWQQISHRCRTVQTVEWHEKHLDVTTAYSQYLISQKRTSESSSVLIAVWQQYEQHQLAYSESIVTRLTSVAKTIKSMGYYAVALSIYKYASSYYKSVRKEESSHSTEITREIQSTSSELVQQSLSSTTVVSQTTGTVSDSVFQSVFQSVINSKTLDTSTVALSKKLTVQYIEQHNWSAAETIVKSTLSKTWSSFFSGTVHNVTLTSTFLKESVELVELLAEVYRQQRRIEKVEDVYVRLFRAVMSAPTVDKALFEKVKTVLVTFYDTRGYPDNAISVFQDVLVVYKNIYGATHELTIKTLYTLGSRCKSHPRNHPYWIDYYQQIVTILNKDAKHCHHDAMDAILIVATSYWEDRRYAEAVTVFGVLWNTYVLKAKEYKHFSESTFVSTLYERYFQCLEETGVSWSTLHQVTKEYRETSLSVFGAESTIVAESTLSLARVTQRSEEHSAEAIAWYEQASKYKATTTSVTEIKQQLSSLYVRQLKSSSSSTVKSETIERAISMREEQYQESMKKYGYSHESSLTELRELSQLYYRQKKTDIAVRQLTTAVSTIVTKESTSQKLIESASSIAASFQSIQQEQYCSQLIQELHRQLCARDTRFVSKWSFDLTKISRSSLIFVASLEYNLRRDLSVTFSEIYANLTAEYIYFEQFRQALTKGSMKNLLLVAAPLRTFLLQHHLAESAIFVEDEVLKVFLKRDAVDLHPLSKDSPRLFIVSILDYLGSHKTTAFNKAVVMASNNHVDSLTKAQKFREAYDIANLGFLFANNHEGYNSAANISMGFKLASLLAGRGSEKSPDAALRQKALDLSNRIIKKILEISKNLKINLAQVQVAEISQLTSLLGEQTDYITLEKLLSDLWHTRDAQRNWPPNVLVNLGRRLVAARYLSGHPVKAIRLCEDIAYNMRRAHGPRSAVTIETYELLAELYTSMGLTYQSRASTDKTGALATEYFKKALQTHEEILRALVQDDSDDDSDDEDTAAVLLAEHNTSVNGSVDGAFVDSLEQVNGTIANKPALALHHLYLLKLAFQRLGNWPKSYSEYERLNALVFREFGSEESWKGVQGTETWSAKGAIHESGFRLTIQWQCGALNTPYLLGSEGVG</sequence>
<dbReference type="Pfam" id="PF24883">
    <property type="entry name" value="NPHP3_N"/>
    <property type="match status" value="1"/>
</dbReference>
<proteinExistence type="predicted"/>
<dbReference type="EMBL" id="WVTA01000013">
    <property type="protein sequence ID" value="KAK3202920.1"/>
    <property type="molecule type" value="Genomic_DNA"/>
</dbReference>
<evidence type="ECO:0000259" key="2">
    <source>
        <dbReference type="PROSITE" id="PS50837"/>
    </source>
</evidence>
<dbReference type="Gene3D" id="3.40.50.300">
    <property type="entry name" value="P-loop containing nucleotide triphosphate hydrolases"/>
    <property type="match status" value="1"/>
</dbReference>
<gene>
    <name evidence="3" type="ORF">GRF29_154g1236918</name>
</gene>
<dbReference type="InterPro" id="IPR027417">
    <property type="entry name" value="P-loop_NTPase"/>
</dbReference>
<evidence type="ECO:0000313" key="4">
    <source>
        <dbReference type="Proteomes" id="UP001280581"/>
    </source>
</evidence>
<comment type="caution">
    <text evidence="3">The sequence shown here is derived from an EMBL/GenBank/DDBJ whole genome shotgun (WGS) entry which is preliminary data.</text>
</comment>
<dbReference type="SUPFAM" id="SSF52540">
    <property type="entry name" value="P-loop containing nucleoside triphosphate hydrolases"/>
    <property type="match status" value="1"/>
</dbReference>
<dbReference type="Gene3D" id="1.25.40.10">
    <property type="entry name" value="Tetratricopeptide repeat domain"/>
    <property type="match status" value="2"/>
</dbReference>
<dbReference type="PANTHER" id="PTHR10039:SF9">
    <property type="entry name" value="NACHT DOMAIN PROTEIN (AFU_ORTHOLOGUE AFUA_2G01760)"/>
    <property type="match status" value="1"/>
</dbReference>
<feature type="domain" description="NACHT" evidence="2">
    <location>
        <begin position="324"/>
        <end position="477"/>
    </location>
</feature>
<evidence type="ECO:0000256" key="1">
    <source>
        <dbReference type="ARBA" id="ARBA00022737"/>
    </source>
</evidence>
<name>A0AAN6LUD0_9PLEO</name>
<evidence type="ECO:0000313" key="3">
    <source>
        <dbReference type="EMBL" id="KAK3202920.1"/>
    </source>
</evidence>